<evidence type="ECO:0000256" key="1">
    <source>
        <dbReference type="ARBA" id="ARBA00022729"/>
    </source>
</evidence>
<sequence length="1101" mass="111183">MKNCGWSATLVASLSMAIAGPAAAQSWNYYPTTTSSTFYVPFAGGQMGDGTMGSVSLSMPFTIPGEAPGLKSTNFVMDTGSTGILVSSDRFTPAPGTSKGSGSITYTSSGIINEGTVYTADILINGPVVNGQQTSAMATVPVLLVTNITCEPGKQATGQCQPNSSPTGIGMMGVGFNRGSANAAAGAATALSPSGNPFLNLTGFANLSDLSVANMRAGFVITNNQAQPGVMLGLDSAFLNDFAYVKLMAIPNPNPNTNPYANTVPRCSVPTNNCLLYGNFQPTTMSVKTNGVPMNGTVLQDSGIEYMFLSPPPPGSGLVAGEQTYAPNGTTIAISLPGQLGTVASYSFTVGTPDRVAPTNVQVVDGPPYVNTGHNFFRGFDYLYDPYGGFVGYRWSGSNHDPSGSVTPMLALQGTLAFDNNFSSNFPTYLMAATTFQQTGTGTISGDIVGTGSLALGSGTMNLSGANGYTGGTIVNGGILNIASAGALPTGGSLTINAGQLNLNGNSPTIGNLSGSGGVLDLGAGRLSINASGASSLATSVTGAGGLSLFGKGQLSLTGNNTYTGETRIFGGLLAVNGSITSDVAVGGSGSLGGSGTIVGNVTNAGVVAPGNSIGTLNVTGNYTQAGGTFQAEVNASRQGDRLNATGTATIGAGSTVFVLPQAGSYAPRTTYTLLNATGGVTGAYASVSSALPFLQPSLSYDANNVYLSLQIGGFSQAATTPNQAAIAAVLDATALGATGDYATVIGALSTLSLQQGQAVMNSISGQNYSGFSSTMVQGIQMFLSNFAGQAGGGGSLGGSTRVALAEACDVACDSTVPALWSAWGGALGGLGTMTSSSANAGTLTYSAGGFAGGLDRLVAPGLRVGVTAGYQNANQWASGFSGLGNSNSFQAGLYANYSQDNVYADAIAGYAYSANQMWRSIAIPGLAPRTAIGNTGANQFYGQVETGYRFDLGGLADAFVTPFVRLQAYTGTQNAFTETGAGSLNLSVAQQTTNSLRTVLGAQLGGSMDLGWRDRLALKVRLGWSHEYAETARPVTASFAGAPVAPFTTYGVAPQRDGVVMGLAANTAIADATSIYLRYEGEVSGQDNAHAFTAGFRITW</sequence>
<proteinExistence type="predicted"/>
<gene>
    <name evidence="4" type="ORF">KQ910_26290</name>
</gene>
<comment type="caution">
    <text evidence="4">The sequence shown here is derived from an EMBL/GenBank/DDBJ whole genome shotgun (WGS) entry which is preliminary data.</text>
</comment>
<feature type="signal peptide" evidence="2">
    <location>
        <begin position="1"/>
        <end position="24"/>
    </location>
</feature>
<dbReference type="PANTHER" id="PTHR35037:SF3">
    <property type="entry name" value="C-TERMINAL REGION OF AIDA-LIKE PROTEIN"/>
    <property type="match status" value="1"/>
</dbReference>
<keyword evidence="5" id="KW-1185">Reference proteome</keyword>
<dbReference type="SMART" id="SM00869">
    <property type="entry name" value="Autotransporter"/>
    <property type="match status" value="1"/>
</dbReference>
<dbReference type="InterPro" id="IPR005546">
    <property type="entry name" value="Autotransporte_beta"/>
</dbReference>
<dbReference type="RefSeq" id="WP_216967026.1">
    <property type="nucleotide sequence ID" value="NZ_JAHOPB010000004.1"/>
</dbReference>
<evidence type="ECO:0000313" key="5">
    <source>
        <dbReference type="Proteomes" id="UP000727907"/>
    </source>
</evidence>
<dbReference type="PROSITE" id="PS51208">
    <property type="entry name" value="AUTOTRANSPORTER"/>
    <property type="match status" value="1"/>
</dbReference>
<protein>
    <submittedName>
        <fullName evidence="4">Autotransporter domain-containing protein</fullName>
    </submittedName>
</protein>
<evidence type="ECO:0000313" key="4">
    <source>
        <dbReference type="EMBL" id="MBU8877305.1"/>
    </source>
</evidence>
<dbReference type="EMBL" id="JAHOPB010000004">
    <property type="protein sequence ID" value="MBU8877305.1"/>
    <property type="molecule type" value="Genomic_DNA"/>
</dbReference>
<dbReference type="PANTHER" id="PTHR35037">
    <property type="entry name" value="C-TERMINAL REGION OF AIDA-LIKE PROTEIN"/>
    <property type="match status" value="1"/>
</dbReference>
<dbReference type="InterPro" id="IPR051551">
    <property type="entry name" value="Autotransporter_adhesion"/>
</dbReference>
<keyword evidence="1 2" id="KW-0732">Signal</keyword>
<name>A0ABS6IVP6_9HYPH</name>
<organism evidence="4 5">
    <name type="scientific">Reyranella humidisoli</name>
    <dbReference type="NCBI Taxonomy" id="2849149"/>
    <lineage>
        <taxon>Bacteria</taxon>
        <taxon>Pseudomonadati</taxon>
        <taxon>Pseudomonadota</taxon>
        <taxon>Alphaproteobacteria</taxon>
        <taxon>Hyphomicrobiales</taxon>
        <taxon>Reyranellaceae</taxon>
        <taxon>Reyranella</taxon>
    </lineage>
</organism>
<dbReference type="NCBIfam" id="TIGR02601">
    <property type="entry name" value="autotrns_rpt"/>
    <property type="match status" value="2"/>
</dbReference>
<dbReference type="Pfam" id="PF12951">
    <property type="entry name" value="PATR"/>
    <property type="match status" value="2"/>
</dbReference>
<accession>A0ABS6IVP6</accession>
<dbReference type="InterPro" id="IPR013425">
    <property type="entry name" value="Autotrns_rpt"/>
</dbReference>
<reference evidence="4 5" key="1">
    <citation type="submission" date="2021-06" db="EMBL/GenBank/DDBJ databases">
        <authorList>
            <person name="Lee D.H."/>
        </authorList>
    </citation>
    <scope>NUCLEOTIDE SEQUENCE [LARGE SCALE GENOMIC DNA]</scope>
    <source>
        <strain evidence="4 5">MMS21-HV4-11</strain>
    </source>
</reference>
<dbReference type="Pfam" id="PF03797">
    <property type="entry name" value="Autotransporter"/>
    <property type="match status" value="1"/>
</dbReference>
<feature type="chain" id="PRO_5046153269" evidence="2">
    <location>
        <begin position="25"/>
        <end position="1101"/>
    </location>
</feature>
<evidence type="ECO:0000256" key="2">
    <source>
        <dbReference type="SAM" id="SignalP"/>
    </source>
</evidence>
<dbReference type="Proteomes" id="UP000727907">
    <property type="component" value="Unassembled WGS sequence"/>
</dbReference>
<evidence type="ECO:0000259" key="3">
    <source>
        <dbReference type="PROSITE" id="PS51208"/>
    </source>
</evidence>
<feature type="domain" description="Autotransporter" evidence="3">
    <location>
        <begin position="816"/>
        <end position="1101"/>
    </location>
</feature>